<dbReference type="EMBL" id="JAOTJC010000008">
    <property type="protein sequence ID" value="MCU7554955.1"/>
    <property type="molecule type" value="Genomic_DNA"/>
</dbReference>
<evidence type="ECO:0000256" key="7">
    <source>
        <dbReference type="SAM" id="Phobius"/>
    </source>
</evidence>
<feature type="transmembrane region" description="Helical" evidence="7">
    <location>
        <begin position="151"/>
        <end position="171"/>
    </location>
</feature>
<keyword evidence="6 7" id="KW-0472">Membrane</keyword>
<evidence type="ECO:0000256" key="5">
    <source>
        <dbReference type="ARBA" id="ARBA00022989"/>
    </source>
</evidence>
<feature type="transmembrane region" description="Helical" evidence="7">
    <location>
        <begin position="91"/>
        <end position="113"/>
    </location>
</feature>
<evidence type="ECO:0000256" key="6">
    <source>
        <dbReference type="ARBA" id="ARBA00023136"/>
    </source>
</evidence>
<feature type="transmembrane region" description="Helical" evidence="7">
    <location>
        <begin position="66"/>
        <end position="84"/>
    </location>
</feature>
<comment type="subcellular location">
    <subcellularLocation>
        <location evidence="1">Cell membrane</location>
        <topology evidence="1">Multi-pass membrane protein</topology>
    </subcellularLocation>
</comment>
<dbReference type="Proteomes" id="UP001209257">
    <property type="component" value="Unassembled WGS sequence"/>
</dbReference>
<feature type="transmembrane region" description="Helical" evidence="7">
    <location>
        <begin position="6"/>
        <end position="26"/>
    </location>
</feature>
<feature type="transmembrane region" description="Helical" evidence="7">
    <location>
        <begin position="33"/>
        <end position="54"/>
    </location>
</feature>
<dbReference type="InterPro" id="IPR005115">
    <property type="entry name" value="Gly_transporter"/>
</dbReference>
<keyword evidence="10" id="KW-1185">Reference proteome</keyword>
<comment type="similarity">
    <text evidence="2">Belongs to the UPF0126 family.</text>
</comment>
<accession>A0ABT2VPD5</accession>
<gene>
    <name evidence="9" type="ORF">OCL06_10115</name>
</gene>
<keyword evidence="5 7" id="KW-1133">Transmembrane helix</keyword>
<feature type="transmembrane region" description="Helical" evidence="7">
    <location>
        <begin position="177"/>
        <end position="196"/>
    </location>
</feature>
<dbReference type="RefSeq" id="WP_262994137.1">
    <property type="nucleotide sequence ID" value="NZ_JAOTJC010000008.1"/>
</dbReference>
<evidence type="ECO:0000256" key="1">
    <source>
        <dbReference type="ARBA" id="ARBA00004651"/>
    </source>
</evidence>
<proteinExistence type="inferred from homology"/>
<protein>
    <submittedName>
        <fullName evidence="9">Trimeric intracellular cation channel family protein</fullName>
    </submittedName>
</protein>
<evidence type="ECO:0000313" key="10">
    <source>
        <dbReference type="Proteomes" id="UP001209257"/>
    </source>
</evidence>
<dbReference type="Pfam" id="PF03458">
    <property type="entry name" value="Gly_transporter"/>
    <property type="match status" value="2"/>
</dbReference>
<name>A0ABT2VPD5_9ALTE</name>
<keyword evidence="3" id="KW-1003">Cell membrane</keyword>
<organism evidence="9 10">
    <name type="scientific">Alteromonas salexigens</name>
    <dbReference type="NCBI Taxonomy" id="2982530"/>
    <lineage>
        <taxon>Bacteria</taxon>
        <taxon>Pseudomonadati</taxon>
        <taxon>Pseudomonadota</taxon>
        <taxon>Gammaproteobacteria</taxon>
        <taxon>Alteromonadales</taxon>
        <taxon>Alteromonadaceae</taxon>
        <taxon>Alteromonas/Salinimonas group</taxon>
        <taxon>Alteromonas</taxon>
    </lineage>
</organism>
<feature type="domain" description="Glycine transporter" evidence="8">
    <location>
        <begin position="8"/>
        <end position="80"/>
    </location>
</feature>
<feature type="domain" description="Glycine transporter" evidence="8">
    <location>
        <begin position="94"/>
        <end position="166"/>
    </location>
</feature>
<sequence length="205" mass="22216">MSSDWFHLLNVLGVAFFAISGTLAGYDKEVDGIGVTVLASVTALGGGTLRDILLNQPVFWIEDPDYLYSTYLAILITVLLIRHFSRISAQYFLIVDAVGLGLFNIVGIEKALIEGTSMVVAVTMGVTTGVFGSLIRDVICREIPLVMRGELYATACIAGGVAYAVFLYLSVPYLWCILGSLATTGGIRLAAVYFDWKPKLYKTPD</sequence>
<dbReference type="PANTHER" id="PTHR30506">
    <property type="entry name" value="INNER MEMBRANE PROTEIN"/>
    <property type="match status" value="1"/>
</dbReference>
<evidence type="ECO:0000313" key="9">
    <source>
        <dbReference type="EMBL" id="MCU7554955.1"/>
    </source>
</evidence>
<evidence type="ECO:0000259" key="8">
    <source>
        <dbReference type="Pfam" id="PF03458"/>
    </source>
</evidence>
<keyword evidence="4 7" id="KW-0812">Transmembrane</keyword>
<reference evidence="10" key="1">
    <citation type="submission" date="2023-07" db="EMBL/GenBank/DDBJ databases">
        <title>Study on multiphase classification of strain Alteromonas salexigens isolated from the Yellow Sea.</title>
        <authorList>
            <person name="Sun L."/>
        </authorList>
    </citation>
    <scope>NUCLEOTIDE SEQUENCE [LARGE SCALE GENOMIC DNA]</scope>
    <source>
        <strain evidence="10">ASW11-19</strain>
    </source>
</reference>
<dbReference type="PANTHER" id="PTHR30506:SF3">
    <property type="entry name" value="UPF0126 INNER MEMBRANE PROTEIN YADS-RELATED"/>
    <property type="match status" value="1"/>
</dbReference>
<evidence type="ECO:0000256" key="3">
    <source>
        <dbReference type="ARBA" id="ARBA00022475"/>
    </source>
</evidence>
<evidence type="ECO:0000256" key="2">
    <source>
        <dbReference type="ARBA" id="ARBA00008193"/>
    </source>
</evidence>
<evidence type="ECO:0000256" key="4">
    <source>
        <dbReference type="ARBA" id="ARBA00022692"/>
    </source>
</evidence>
<feature type="transmembrane region" description="Helical" evidence="7">
    <location>
        <begin position="119"/>
        <end position="139"/>
    </location>
</feature>
<comment type="caution">
    <text evidence="9">The sequence shown here is derived from an EMBL/GenBank/DDBJ whole genome shotgun (WGS) entry which is preliminary data.</text>
</comment>